<dbReference type="GO" id="GO:0005886">
    <property type="term" value="C:plasma membrane"/>
    <property type="evidence" value="ECO:0007669"/>
    <property type="project" value="UniProtKB-SubCell"/>
</dbReference>
<keyword evidence="3 6" id="KW-0812">Transmembrane</keyword>
<dbReference type="Proteomes" id="UP000577386">
    <property type="component" value="Unassembled WGS sequence"/>
</dbReference>
<keyword evidence="9" id="KW-1185">Reference proteome</keyword>
<feature type="transmembrane region" description="Helical" evidence="6">
    <location>
        <begin position="187"/>
        <end position="204"/>
    </location>
</feature>
<sequence>MSRPPLAEEIAGAADTGKRPGLWRNRDFNLLWTGQSLSDLGGAMVDLALPLLVLQQTGSPTRAGVVGTAGLVTTLVCRLPAGVLADRFDRRRLMIVCDALRIAVYALLGWAVLTGAARLPVILAVVIAGAAATAVFSTAEHASVRSLVRPDQLASAVARNEARTYGVSLAGPPLGGLLFGLGRFLPFLGNALSFLVSLAAVCWIRRPLQEPRKEVAAPIGASTAEGLRFLLGHPFLRALLAIAAPLNMAFTGMIFAMTLALRRAGVAPVLVGLAGAIFALGGLLGAFAAPALQRRLRLPVLITLLCWATAALMAVSTLLSGSVLAAVPLAAAVFLGPTANATLFAHQAAVTPDHLQGRVVSGVLLAAGSAAALAPVLAGALLAHWSPGPAMLVFPALVVVAAVTATVSKGIRTMSDRT</sequence>
<dbReference type="GeneID" id="93978840"/>
<name>A0A7W3NIF9_STRMR</name>
<dbReference type="RefSeq" id="WP_182774525.1">
    <property type="nucleotide sequence ID" value="NZ_BAAAHW010000011.1"/>
</dbReference>
<gene>
    <name evidence="8" type="ORF">HDA42_000305</name>
</gene>
<dbReference type="EMBL" id="JACJIJ010000002">
    <property type="protein sequence ID" value="MBA9051127.1"/>
    <property type="molecule type" value="Genomic_DNA"/>
</dbReference>
<evidence type="ECO:0000313" key="9">
    <source>
        <dbReference type="Proteomes" id="UP000577386"/>
    </source>
</evidence>
<keyword evidence="5 6" id="KW-0472">Membrane</keyword>
<evidence type="ECO:0000256" key="3">
    <source>
        <dbReference type="ARBA" id="ARBA00022692"/>
    </source>
</evidence>
<dbReference type="PANTHER" id="PTHR23513:SF6">
    <property type="entry name" value="MAJOR FACILITATOR SUPERFAMILY ASSOCIATED DOMAIN-CONTAINING PROTEIN"/>
    <property type="match status" value="1"/>
</dbReference>
<dbReference type="GO" id="GO:0022857">
    <property type="term" value="F:transmembrane transporter activity"/>
    <property type="evidence" value="ECO:0007669"/>
    <property type="project" value="InterPro"/>
</dbReference>
<dbReference type="CDD" id="cd06173">
    <property type="entry name" value="MFS_MefA_like"/>
    <property type="match status" value="1"/>
</dbReference>
<evidence type="ECO:0000256" key="4">
    <source>
        <dbReference type="ARBA" id="ARBA00022989"/>
    </source>
</evidence>
<evidence type="ECO:0000256" key="1">
    <source>
        <dbReference type="ARBA" id="ARBA00004651"/>
    </source>
</evidence>
<feature type="transmembrane region" description="Helical" evidence="6">
    <location>
        <begin position="357"/>
        <end position="383"/>
    </location>
</feature>
<evidence type="ECO:0000256" key="5">
    <source>
        <dbReference type="ARBA" id="ARBA00023136"/>
    </source>
</evidence>
<comment type="caution">
    <text evidence="8">The sequence shown here is derived from an EMBL/GenBank/DDBJ whole genome shotgun (WGS) entry which is preliminary data.</text>
</comment>
<dbReference type="Gene3D" id="1.20.1250.20">
    <property type="entry name" value="MFS general substrate transporter like domains"/>
    <property type="match status" value="1"/>
</dbReference>
<evidence type="ECO:0000256" key="2">
    <source>
        <dbReference type="ARBA" id="ARBA00022475"/>
    </source>
</evidence>
<feature type="transmembrane region" description="Helical" evidence="6">
    <location>
        <begin position="238"/>
        <end position="260"/>
    </location>
</feature>
<evidence type="ECO:0000256" key="6">
    <source>
        <dbReference type="SAM" id="Phobius"/>
    </source>
</evidence>
<dbReference type="PROSITE" id="PS50850">
    <property type="entry name" value="MFS"/>
    <property type="match status" value="1"/>
</dbReference>
<feature type="transmembrane region" description="Helical" evidence="6">
    <location>
        <begin position="266"/>
        <end position="288"/>
    </location>
</feature>
<dbReference type="SUPFAM" id="SSF103473">
    <property type="entry name" value="MFS general substrate transporter"/>
    <property type="match status" value="1"/>
</dbReference>
<comment type="subcellular location">
    <subcellularLocation>
        <location evidence="1">Cell membrane</location>
        <topology evidence="1">Multi-pass membrane protein</topology>
    </subcellularLocation>
</comment>
<accession>A0A7W3NIF9</accession>
<dbReference type="Pfam" id="PF07690">
    <property type="entry name" value="MFS_1"/>
    <property type="match status" value="1"/>
</dbReference>
<feature type="transmembrane region" description="Helical" evidence="6">
    <location>
        <begin position="300"/>
        <end position="319"/>
    </location>
</feature>
<protein>
    <submittedName>
        <fullName evidence="8">MFS family permease</fullName>
    </submittedName>
</protein>
<dbReference type="InterPro" id="IPR036259">
    <property type="entry name" value="MFS_trans_sf"/>
</dbReference>
<dbReference type="InterPro" id="IPR020846">
    <property type="entry name" value="MFS_dom"/>
</dbReference>
<feature type="transmembrane region" description="Helical" evidence="6">
    <location>
        <begin position="63"/>
        <end position="81"/>
    </location>
</feature>
<keyword evidence="4 6" id="KW-1133">Transmembrane helix</keyword>
<keyword evidence="2" id="KW-1003">Cell membrane</keyword>
<feature type="transmembrane region" description="Helical" evidence="6">
    <location>
        <begin position="389"/>
        <end position="407"/>
    </location>
</feature>
<organism evidence="8 9">
    <name type="scientific">Streptomyces murinus</name>
    <dbReference type="NCBI Taxonomy" id="33900"/>
    <lineage>
        <taxon>Bacteria</taxon>
        <taxon>Bacillati</taxon>
        <taxon>Actinomycetota</taxon>
        <taxon>Actinomycetes</taxon>
        <taxon>Kitasatosporales</taxon>
        <taxon>Streptomycetaceae</taxon>
        <taxon>Streptomyces</taxon>
    </lineage>
</organism>
<evidence type="ECO:0000259" key="7">
    <source>
        <dbReference type="PROSITE" id="PS50850"/>
    </source>
</evidence>
<evidence type="ECO:0000313" key="8">
    <source>
        <dbReference type="EMBL" id="MBA9051127.1"/>
    </source>
</evidence>
<feature type="domain" description="Major facilitator superfamily (MFS) profile" evidence="7">
    <location>
        <begin position="27"/>
        <end position="413"/>
    </location>
</feature>
<reference evidence="8 9" key="1">
    <citation type="submission" date="2020-08" db="EMBL/GenBank/DDBJ databases">
        <title>Sequencing the genomes of 1000 actinobacteria strains.</title>
        <authorList>
            <person name="Klenk H.-P."/>
        </authorList>
    </citation>
    <scope>NUCLEOTIDE SEQUENCE [LARGE SCALE GENOMIC DNA]</scope>
    <source>
        <strain evidence="8 9">DSM 41827</strain>
    </source>
</reference>
<proteinExistence type="predicted"/>
<feature type="transmembrane region" description="Helical" evidence="6">
    <location>
        <begin position="325"/>
        <end position="345"/>
    </location>
</feature>
<dbReference type="PANTHER" id="PTHR23513">
    <property type="entry name" value="INTEGRAL MEMBRANE EFFLUX PROTEIN-RELATED"/>
    <property type="match status" value="1"/>
</dbReference>
<dbReference type="InterPro" id="IPR011701">
    <property type="entry name" value="MFS"/>
</dbReference>
<dbReference type="AlphaFoldDB" id="A0A7W3NIF9"/>